<comment type="caution">
    <text evidence="2">The sequence shown here is derived from an EMBL/GenBank/DDBJ whole genome shotgun (WGS) entry which is preliminary data.</text>
</comment>
<protein>
    <submittedName>
        <fullName evidence="2">Uncharacterized protein</fullName>
    </submittedName>
</protein>
<evidence type="ECO:0000256" key="1">
    <source>
        <dbReference type="SAM" id="Phobius"/>
    </source>
</evidence>
<dbReference type="AlphaFoldDB" id="A0A9D4HNI9"/>
<keyword evidence="1" id="KW-1133">Transmembrane helix</keyword>
<proteinExistence type="predicted"/>
<evidence type="ECO:0000313" key="2">
    <source>
        <dbReference type="EMBL" id="KAH3723883.1"/>
    </source>
</evidence>
<gene>
    <name evidence="2" type="ORF">DPMN_049679</name>
</gene>
<sequence length="54" mass="5986">MKINEVEAQSESLSPGNMKQAHLLLVGLAVLVFFGAAYIYGLDKQTLSPVEMFW</sequence>
<keyword evidence="1" id="KW-0472">Membrane</keyword>
<name>A0A9D4HNI9_DREPO</name>
<feature type="transmembrane region" description="Helical" evidence="1">
    <location>
        <begin position="21"/>
        <end position="40"/>
    </location>
</feature>
<reference evidence="2" key="2">
    <citation type="submission" date="2020-11" db="EMBL/GenBank/DDBJ databases">
        <authorList>
            <person name="McCartney M.A."/>
            <person name="Auch B."/>
            <person name="Kono T."/>
            <person name="Mallez S."/>
            <person name="Becker A."/>
            <person name="Gohl D.M."/>
            <person name="Silverstein K.A.T."/>
            <person name="Koren S."/>
            <person name="Bechman K.B."/>
            <person name="Herman A."/>
            <person name="Abrahante J.E."/>
            <person name="Garbe J."/>
        </authorList>
    </citation>
    <scope>NUCLEOTIDE SEQUENCE</scope>
    <source>
        <strain evidence="2">Duluth1</strain>
        <tissue evidence="2">Whole animal</tissue>
    </source>
</reference>
<feature type="non-terminal residue" evidence="2">
    <location>
        <position position="1"/>
    </location>
</feature>
<keyword evidence="1" id="KW-0812">Transmembrane</keyword>
<reference evidence="2" key="1">
    <citation type="journal article" date="2019" name="bioRxiv">
        <title>The Genome of the Zebra Mussel, Dreissena polymorpha: A Resource for Invasive Species Research.</title>
        <authorList>
            <person name="McCartney M.A."/>
            <person name="Auch B."/>
            <person name="Kono T."/>
            <person name="Mallez S."/>
            <person name="Zhang Y."/>
            <person name="Obille A."/>
            <person name="Becker A."/>
            <person name="Abrahante J.E."/>
            <person name="Garbe J."/>
            <person name="Badalamenti J.P."/>
            <person name="Herman A."/>
            <person name="Mangelson H."/>
            <person name="Liachko I."/>
            <person name="Sullivan S."/>
            <person name="Sone E.D."/>
            <person name="Koren S."/>
            <person name="Silverstein K.A.T."/>
            <person name="Beckman K.B."/>
            <person name="Gohl D.M."/>
        </authorList>
    </citation>
    <scope>NUCLEOTIDE SEQUENCE</scope>
    <source>
        <strain evidence="2">Duluth1</strain>
        <tissue evidence="2">Whole animal</tissue>
    </source>
</reference>
<dbReference type="EMBL" id="JAIWYP010000012">
    <property type="protein sequence ID" value="KAH3723883.1"/>
    <property type="molecule type" value="Genomic_DNA"/>
</dbReference>
<evidence type="ECO:0000313" key="3">
    <source>
        <dbReference type="Proteomes" id="UP000828390"/>
    </source>
</evidence>
<keyword evidence="3" id="KW-1185">Reference proteome</keyword>
<dbReference type="Proteomes" id="UP000828390">
    <property type="component" value="Unassembled WGS sequence"/>
</dbReference>
<organism evidence="2 3">
    <name type="scientific">Dreissena polymorpha</name>
    <name type="common">Zebra mussel</name>
    <name type="synonym">Mytilus polymorpha</name>
    <dbReference type="NCBI Taxonomy" id="45954"/>
    <lineage>
        <taxon>Eukaryota</taxon>
        <taxon>Metazoa</taxon>
        <taxon>Spiralia</taxon>
        <taxon>Lophotrochozoa</taxon>
        <taxon>Mollusca</taxon>
        <taxon>Bivalvia</taxon>
        <taxon>Autobranchia</taxon>
        <taxon>Heteroconchia</taxon>
        <taxon>Euheterodonta</taxon>
        <taxon>Imparidentia</taxon>
        <taxon>Neoheterodontei</taxon>
        <taxon>Myida</taxon>
        <taxon>Dreissenoidea</taxon>
        <taxon>Dreissenidae</taxon>
        <taxon>Dreissena</taxon>
    </lineage>
</organism>
<accession>A0A9D4HNI9</accession>